<keyword evidence="2" id="KW-1185">Reference proteome</keyword>
<dbReference type="Proteomes" id="UP001149140">
    <property type="component" value="Unassembled WGS sequence"/>
</dbReference>
<gene>
    <name evidence="1" type="ORF">OM076_28355</name>
</gene>
<accession>A0A9X3MYZ5</accession>
<sequence length="105" mass="11356">MTDLPIACSLSPDGMSARLALIEALAADGLLERTATESGLRVRLRDTPEIERRTRELIAAESACCGFLDFDLRRDDTALILDISGPPDARPVVDLLFAPDATMRG</sequence>
<dbReference type="AlphaFoldDB" id="A0A9X3MYZ5"/>
<evidence type="ECO:0000313" key="1">
    <source>
        <dbReference type="EMBL" id="MDA0164216.1"/>
    </source>
</evidence>
<proteinExistence type="predicted"/>
<reference evidence="1" key="1">
    <citation type="submission" date="2022-10" db="EMBL/GenBank/DDBJ databases">
        <title>The WGS of Solirubrobacter ginsenosidimutans DSM 21036.</title>
        <authorList>
            <person name="Jiang Z."/>
        </authorList>
    </citation>
    <scope>NUCLEOTIDE SEQUENCE</scope>
    <source>
        <strain evidence="1">DSM 21036</strain>
    </source>
</reference>
<organism evidence="1 2">
    <name type="scientific">Solirubrobacter ginsenosidimutans</name>
    <dbReference type="NCBI Taxonomy" id="490573"/>
    <lineage>
        <taxon>Bacteria</taxon>
        <taxon>Bacillati</taxon>
        <taxon>Actinomycetota</taxon>
        <taxon>Thermoleophilia</taxon>
        <taxon>Solirubrobacterales</taxon>
        <taxon>Solirubrobacteraceae</taxon>
        <taxon>Solirubrobacter</taxon>
    </lineage>
</organism>
<protein>
    <submittedName>
        <fullName evidence="1">Uncharacterized protein</fullName>
    </submittedName>
</protein>
<evidence type="ECO:0000313" key="2">
    <source>
        <dbReference type="Proteomes" id="UP001149140"/>
    </source>
</evidence>
<dbReference type="EMBL" id="JAPDOD010000031">
    <property type="protein sequence ID" value="MDA0164216.1"/>
    <property type="molecule type" value="Genomic_DNA"/>
</dbReference>
<name>A0A9X3MYZ5_9ACTN</name>
<comment type="caution">
    <text evidence="1">The sequence shown here is derived from an EMBL/GenBank/DDBJ whole genome shotgun (WGS) entry which is preliminary data.</text>
</comment>
<dbReference type="RefSeq" id="WP_270043466.1">
    <property type="nucleotide sequence ID" value="NZ_JAPDOD010000031.1"/>
</dbReference>